<keyword evidence="3" id="KW-0804">Transcription</keyword>
<dbReference type="InterPro" id="IPR050397">
    <property type="entry name" value="Env_Response_Regulators"/>
</dbReference>
<dbReference type="SUPFAM" id="SSF51206">
    <property type="entry name" value="cAMP-binding domain-like"/>
    <property type="match status" value="1"/>
</dbReference>
<evidence type="ECO:0000313" key="6">
    <source>
        <dbReference type="EMBL" id="QYC44115.1"/>
    </source>
</evidence>
<name>A0ABX8U9B4_9ACTN</name>
<dbReference type="SUPFAM" id="SSF46785">
    <property type="entry name" value="Winged helix' DNA-binding domain"/>
    <property type="match status" value="1"/>
</dbReference>
<organism evidence="6 7">
    <name type="scientific">Nonomuraea coxensis DSM 45129</name>
    <dbReference type="NCBI Taxonomy" id="1122611"/>
    <lineage>
        <taxon>Bacteria</taxon>
        <taxon>Bacillati</taxon>
        <taxon>Actinomycetota</taxon>
        <taxon>Actinomycetes</taxon>
        <taxon>Streptosporangiales</taxon>
        <taxon>Streptosporangiaceae</taxon>
        <taxon>Nonomuraea</taxon>
    </lineage>
</organism>
<accession>A0ABX8U9B4</accession>
<dbReference type="SMART" id="SM00100">
    <property type="entry name" value="cNMP"/>
    <property type="match status" value="1"/>
</dbReference>
<evidence type="ECO:0000259" key="4">
    <source>
        <dbReference type="PROSITE" id="PS50042"/>
    </source>
</evidence>
<dbReference type="Proteomes" id="UP000824681">
    <property type="component" value="Chromosome"/>
</dbReference>
<feature type="domain" description="Cyclic nucleotide-binding" evidence="4">
    <location>
        <begin position="10"/>
        <end position="109"/>
    </location>
</feature>
<dbReference type="InterPro" id="IPR014710">
    <property type="entry name" value="RmlC-like_jellyroll"/>
</dbReference>
<dbReference type="SMART" id="SM00419">
    <property type="entry name" value="HTH_CRP"/>
    <property type="match status" value="1"/>
</dbReference>
<sequence length="230" mass="24514">MVAKWPTGTFLARLPEAMPAELVGLGTTFVAPDGTRLIRQGEAGSLVYLILHGLVKITTQAQNGERALLAIRVSGDIVGEMAILGSGRRTADVTTCGPASLCAIKGSAFVGYLQRHPHAAFALSGLLGDRLEWANQRRLEFAGYDAEVCLARIILALAAAHGRAVLEGVDMGVRLTRAELGSLVGAKEPTVQKALRSLSERGLVLRGHRRVVIRDMPGLAKFADCVPENR</sequence>
<dbReference type="InterPro" id="IPR018488">
    <property type="entry name" value="cNMP-bd_CS"/>
</dbReference>
<evidence type="ECO:0000256" key="2">
    <source>
        <dbReference type="ARBA" id="ARBA00023125"/>
    </source>
</evidence>
<evidence type="ECO:0000259" key="5">
    <source>
        <dbReference type="PROSITE" id="PS51063"/>
    </source>
</evidence>
<keyword evidence="6" id="KW-0675">Receptor</keyword>
<dbReference type="PANTHER" id="PTHR24567:SF74">
    <property type="entry name" value="HTH-TYPE TRANSCRIPTIONAL REGULATOR ARCR"/>
    <property type="match status" value="1"/>
</dbReference>
<dbReference type="InterPro" id="IPR012318">
    <property type="entry name" value="HTH_CRP"/>
</dbReference>
<dbReference type="Pfam" id="PF13545">
    <property type="entry name" value="HTH_Crp_2"/>
    <property type="match status" value="1"/>
</dbReference>
<keyword evidence="2" id="KW-0238">DNA-binding</keyword>
<dbReference type="EMBL" id="CP068985">
    <property type="protein sequence ID" value="QYC44115.1"/>
    <property type="molecule type" value="Genomic_DNA"/>
</dbReference>
<dbReference type="PANTHER" id="PTHR24567">
    <property type="entry name" value="CRP FAMILY TRANSCRIPTIONAL REGULATORY PROTEIN"/>
    <property type="match status" value="1"/>
</dbReference>
<dbReference type="InterPro" id="IPR000595">
    <property type="entry name" value="cNMP-bd_dom"/>
</dbReference>
<dbReference type="PROSITE" id="PS51063">
    <property type="entry name" value="HTH_CRP_2"/>
    <property type="match status" value="1"/>
</dbReference>
<gene>
    <name evidence="6" type="primary">crp3</name>
    <name evidence="6" type="ORF">Nocox_32720</name>
</gene>
<evidence type="ECO:0000313" key="7">
    <source>
        <dbReference type="Proteomes" id="UP000824681"/>
    </source>
</evidence>
<reference evidence="6 7" key="1">
    <citation type="journal article" date="2021" name="ACS Chem. Biol.">
        <title>Genomic-Led Discovery of a Novel Glycopeptide Antibiotic by Nonomuraea coxensis DSM 45129.</title>
        <authorList>
            <person name="Yushchuk O."/>
            <person name="Vior N.M."/>
            <person name="Andreo-Vidal A."/>
            <person name="Berini F."/>
            <person name="Ruckert C."/>
            <person name="Busche T."/>
            <person name="Binda E."/>
            <person name="Kalinowski J."/>
            <person name="Truman A.W."/>
            <person name="Marinelli F."/>
        </authorList>
    </citation>
    <scope>NUCLEOTIDE SEQUENCE [LARGE SCALE GENOMIC DNA]</scope>
    <source>
        <strain evidence="6 7">DSM 45129</strain>
    </source>
</reference>
<keyword evidence="1" id="KW-0805">Transcription regulation</keyword>
<feature type="domain" description="HTH crp-type" evidence="5">
    <location>
        <begin position="144"/>
        <end position="217"/>
    </location>
</feature>
<dbReference type="CDD" id="cd00038">
    <property type="entry name" value="CAP_ED"/>
    <property type="match status" value="1"/>
</dbReference>
<evidence type="ECO:0000256" key="3">
    <source>
        <dbReference type="ARBA" id="ARBA00023163"/>
    </source>
</evidence>
<dbReference type="PROSITE" id="PS00888">
    <property type="entry name" value="CNMP_BINDING_1"/>
    <property type="match status" value="1"/>
</dbReference>
<dbReference type="PROSITE" id="PS00889">
    <property type="entry name" value="CNMP_BINDING_2"/>
    <property type="match status" value="1"/>
</dbReference>
<keyword evidence="7" id="KW-1185">Reference proteome</keyword>
<evidence type="ECO:0000256" key="1">
    <source>
        <dbReference type="ARBA" id="ARBA00023015"/>
    </source>
</evidence>
<dbReference type="PROSITE" id="PS50042">
    <property type="entry name" value="CNMP_BINDING_3"/>
    <property type="match status" value="1"/>
</dbReference>
<dbReference type="Gene3D" id="2.60.120.10">
    <property type="entry name" value="Jelly Rolls"/>
    <property type="match status" value="1"/>
</dbReference>
<dbReference type="InterPro" id="IPR036390">
    <property type="entry name" value="WH_DNA-bd_sf"/>
</dbReference>
<dbReference type="InterPro" id="IPR018490">
    <property type="entry name" value="cNMP-bd_dom_sf"/>
</dbReference>
<dbReference type="Pfam" id="PF00027">
    <property type="entry name" value="cNMP_binding"/>
    <property type="match status" value="1"/>
</dbReference>
<protein>
    <submittedName>
        <fullName evidence="6">cAMP receptor protein</fullName>
    </submittedName>
</protein>
<proteinExistence type="predicted"/>